<reference evidence="1" key="3">
    <citation type="submission" date="2025-09" db="UniProtKB">
        <authorList>
            <consortium name="Ensembl"/>
        </authorList>
    </citation>
    <scope>IDENTIFICATION</scope>
</reference>
<protein>
    <submittedName>
        <fullName evidence="1">Uncharacterized protein</fullName>
    </submittedName>
</protein>
<organism evidence="1 2">
    <name type="scientific">Theropithecus gelada</name>
    <name type="common">Gelada baboon</name>
    <dbReference type="NCBI Taxonomy" id="9565"/>
    <lineage>
        <taxon>Eukaryota</taxon>
        <taxon>Metazoa</taxon>
        <taxon>Chordata</taxon>
        <taxon>Craniata</taxon>
        <taxon>Vertebrata</taxon>
        <taxon>Euteleostomi</taxon>
        <taxon>Mammalia</taxon>
        <taxon>Eutheria</taxon>
        <taxon>Euarchontoglires</taxon>
        <taxon>Primates</taxon>
        <taxon>Haplorrhini</taxon>
        <taxon>Catarrhini</taxon>
        <taxon>Cercopithecidae</taxon>
        <taxon>Cercopithecinae</taxon>
        <taxon>Theropithecus</taxon>
    </lineage>
</organism>
<keyword evidence="2" id="KW-1185">Reference proteome</keyword>
<reference evidence="1" key="2">
    <citation type="submission" date="2025-08" db="UniProtKB">
        <authorList>
            <consortium name="Ensembl"/>
        </authorList>
    </citation>
    <scope>IDENTIFICATION</scope>
</reference>
<proteinExistence type="predicted"/>
<evidence type="ECO:0000313" key="1">
    <source>
        <dbReference type="Ensembl" id="ENSTGEP00000000157.1"/>
    </source>
</evidence>
<dbReference type="Proteomes" id="UP000694411">
    <property type="component" value="Chromosome 1"/>
</dbReference>
<evidence type="ECO:0000313" key="2">
    <source>
        <dbReference type="Proteomes" id="UP000694411"/>
    </source>
</evidence>
<dbReference type="AlphaFoldDB" id="A0A8D2E2Q6"/>
<accession>A0A8D2E2Q6</accession>
<dbReference type="Ensembl" id="ENSTGET00000000233.1">
    <property type="protein sequence ID" value="ENSTGEP00000000157.1"/>
    <property type="gene ID" value="ENSTGEG00000000198.1"/>
</dbReference>
<reference evidence="1" key="1">
    <citation type="submission" date="2018-05" db="EMBL/GenBank/DDBJ databases">
        <title>Whole genome of Theropithecus gelada.</title>
        <authorList>
            <person name="Chiou K.L."/>
            <person name="Snyder-Mackler N."/>
        </authorList>
    </citation>
    <scope>NUCLEOTIDE SEQUENCE [LARGE SCALE GENOMIC DNA]</scope>
</reference>
<name>A0A8D2E2Q6_THEGE</name>
<sequence length="58" mass="6591">MPVIPAVWRLRQENWLNLGGGGCSEPRPCHCTPAWMCQVIHIKKKKKSSNSNPESYLL</sequence>